<dbReference type="SUPFAM" id="SSF53850">
    <property type="entry name" value="Periplasmic binding protein-like II"/>
    <property type="match status" value="1"/>
</dbReference>
<feature type="signal peptide" evidence="8">
    <location>
        <begin position="1"/>
        <end position="20"/>
    </location>
</feature>
<feature type="chain" id="PRO_5045840678" evidence="8">
    <location>
        <begin position="21"/>
        <end position="424"/>
    </location>
</feature>
<dbReference type="EMBL" id="QZCW01000001">
    <property type="protein sequence ID" value="MCW5321041.1"/>
    <property type="molecule type" value="Genomic_DNA"/>
</dbReference>
<evidence type="ECO:0000256" key="1">
    <source>
        <dbReference type="ARBA" id="ARBA00004418"/>
    </source>
</evidence>
<keyword evidence="5" id="KW-0472">Membrane</keyword>
<evidence type="ECO:0000256" key="2">
    <source>
        <dbReference type="ARBA" id="ARBA00008520"/>
    </source>
</evidence>
<name>A0ABT3KRW5_9BURK</name>
<dbReference type="Gene3D" id="3.40.190.10">
    <property type="entry name" value="Periplasmic binding protein-like II"/>
    <property type="match status" value="1"/>
</dbReference>
<comment type="caution">
    <text evidence="9">The sequence shown here is derived from an EMBL/GenBank/DDBJ whole genome shotgun (WGS) entry which is preliminary data.</text>
</comment>
<dbReference type="PANTHER" id="PTHR43649">
    <property type="entry name" value="ARABINOSE-BINDING PROTEIN-RELATED"/>
    <property type="match status" value="1"/>
</dbReference>
<keyword evidence="10" id="KW-1185">Reference proteome</keyword>
<reference evidence="10" key="1">
    <citation type="submission" date="2023-07" db="EMBL/GenBank/DDBJ databases">
        <title>Verminephrobacter genomes.</title>
        <authorList>
            <person name="Lund M.B."/>
        </authorList>
    </citation>
    <scope>NUCLEOTIDE SEQUENCE [LARGE SCALE GENOMIC DNA]</scope>
    <source>
        <strain evidence="10">AtM5-05</strain>
    </source>
</reference>
<sequence length="424" mass="45821">MPLRSLAATACLLLATWANAQTTTIVSTQMRPVEEAEKVRNVILKGFPDAVNFVPEDGNTFFTRMKAELGAAQGRVSMAIALDGELAPVNQMGGLSDLDDLAKRLAGSREISASIMALGKMGGEHQRFIPLMTNTFQMAANKKALPYLPAGANVNSLSYAQLRDWAKAMKDATGESKLGFPAGPKGLWWRFFQASFYPSHTGGIVRTFRNADAQKAWADFREMWAYVNPRSTSYGFMEEPLKSGEVWVAFDHTARLLSALVERPNDFLVFPAPAGAKGRGFMPVIVGMAVPKNAPDKAAAERVIDYLTRPAAQAAILREVGFFPVARADLSQLSPGVQLASNGMAAVFAAKDGRASLLPVQLGAKGGEFNKIYVDTFTRIVLRKEDIRTVLDEQGKLMDALLKEVGAPCWAPDASSGAQVCSVQ</sequence>
<evidence type="ECO:0000256" key="6">
    <source>
        <dbReference type="ARBA" id="ARBA00023139"/>
    </source>
</evidence>
<evidence type="ECO:0000256" key="5">
    <source>
        <dbReference type="ARBA" id="ARBA00023136"/>
    </source>
</evidence>
<evidence type="ECO:0000256" key="4">
    <source>
        <dbReference type="ARBA" id="ARBA00022729"/>
    </source>
</evidence>
<proteinExistence type="inferred from homology"/>
<dbReference type="Proteomes" id="UP001208935">
    <property type="component" value="Unassembled WGS sequence"/>
</dbReference>
<evidence type="ECO:0000313" key="10">
    <source>
        <dbReference type="Proteomes" id="UP001208935"/>
    </source>
</evidence>
<dbReference type="PANTHER" id="PTHR43649:SF33">
    <property type="entry name" value="POLYGALACTURONAN_RHAMNOGALACTURONAN-BINDING PROTEIN YTCQ"/>
    <property type="match status" value="1"/>
</dbReference>
<keyword evidence="6" id="KW-0564">Palmitate</keyword>
<keyword evidence="4 8" id="KW-0732">Signal</keyword>
<keyword evidence="7" id="KW-0449">Lipoprotein</keyword>
<dbReference type="InterPro" id="IPR050490">
    <property type="entry name" value="Bact_solute-bd_prot1"/>
</dbReference>
<keyword evidence="3" id="KW-1003">Cell membrane</keyword>
<dbReference type="RefSeq" id="WP_265281664.1">
    <property type="nucleotide sequence ID" value="NZ_QZCW01000001.1"/>
</dbReference>
<evidence type="ECO:0000256" key="8">
    <source>
        <dbReference type="SAM" id="SignalP"/>
    </source>
</evidence>
<dbReference type="Pfam" id="PF01547">
    <property type="entry name" value="SBP_bac_1"/>
    <property type="match status" value="1"/>
</dbReference>
<evidence type="ECO:0000256" key="3">
    <source>
        <dbReference type="ARBA" id="ARBA00022475"/>
    </source>
</evidence>
<comment type="similarity">
    <text evidence="2">Belongs to the bacterial solute-binding protein 1 family.</text>
</comment>
<evidence type="ECO:0000313" key="9">
    <source>
        <dbReference type="EMBL" id="MCW5321041.1"/>
    </source>
</evidence>
<dbReference type="InterPro" id="IPR006059">
    <property type="entry name" value="SBP"/>
</dbReference>
<dbReference type="GeneID" id="77321160"/>
<gene>
    <name evidence="9" type="ORF">D5039_07665</name>
</gene>
<evidence type="ECO:0000256" key="7">
    <source>
        <dbReference type="ARBA" id="ARBA00023288"/>
    </source>
</evidence>
<protein>
    <submittedName>
        <fullName evidence="9">Carbohydrate ABC transporter substrate-binding protein</fullName>
    </submittedName>
</protein>
<comment type="subcellular location">
    <subcellularLocation>
        <location evidence="1">Periplasm</location>
    </subcellularLocation>
</comment>
<accession>A0ABT3KRW5</accession>
<organism evidence="9 10">
    <name type="scientific">Verminephrobacter aporrectodeae subsp. tuberculatae</name>
    <dbReference type="NCBI Taxonomy" id="1110392"/>
    <lineage>
        <taxon>Bacteria</taxon>
        <taxon>Pseudomonadati</taxon>
        <taxon>Pseudomonadota</taxon>
        <taxon>Betaproteobacteria</taxon>
        <taxon>Burkholderiales</taxon>
        <taxon>Comamonadaceae</taxon>
        <taxon>Verminephrobacter</taxon>
    </lineage>
</organism>